<accession>A5DIX0</accession>
<dbReference type="STRING" id="294746.A5DIX0"/>
<dbReference type="KEGG" id="pgu:PGUG_03221"/>
<dbReference type="InterPro" id="IPR011990">
    <property type="entry name" value="TPR-like_helical_dom_sf"/>
</dbReference>
<dbReference type="AlphaFoldDB" id="A5DIX0"/>
<dbReference type="HOGENOM" id="CLU_061203_0_0_1"/>
<dbReference type="CDD" id="cd24142">
    <property type="entry name" value="ACL4-like"/>
    <property type="match status" value="1"/>
</dbReference>
<evidence type="ECO:0000256" key="1">
    <source>
        <dbReference type="SAM" id="Coils"/>
    </source>
</evidence>
<organism evidence="3 4">
    <name type="scientific">Meyerozyma guilliermondii (strain ATCC 6260 / CBS 566 / DSM 6381 / JCM 1539 / NBRC 10279 / NRRL Y-324)</name>
    <name type="common">Yeast</name>
    <name type="synonym">Candida guilliermondii</name>
    <dbReference type="NCBI Taxonomy" id="294746"/>
    <lineage>
        <taxon>Eukaryota</taxon>
        <taxon>Fungi</taxon>
        <taxon>Dikarya</taxon>
        <taxon>Ascomycota</taxon>
        <taxon>Saccharomycotina</taxon>
        <taxon>Pichiomycetes</taxon>
        <taxon>Debaryomycetaceae</taxon>
        <taxon>Meyerozyma</taxon>
    </lineage>
</organism>
<proteinExistence type="predicted"/>
<dbReference type="InParanoid" id="A5DIX0"/>
<dbReference type="GeneID" id="5127294"/>
<dbReference type="FunCoup" id="A5DIX0">
    <property type="interactions" value="298"/>
</dbReference>
<evidence type="ECO:0008006" key="5">
    <source>
        <dbReference type="Google" id="ProtNLM"/>
    </source>
</evidence>
<dbReference type="Gene3D" id="1.25.40.10">
    <property type="entry name" value="Tetratricopeptide repeat domain"/>
    <property type="match status" value="1"/>
</dbReference>
<dbReference type="EMBL" id="CH408157">
    <property type="protein sequence ID" value="EDK39123.2"/>
    <property type="molecule type" value="Genomic_DNA"/>
</dbReference>
<keyword evidence="1" id="KW-0175">Coiled coil</keyword>
<dbReference type="OrthoDB" id="1914839at2759"/>
<evidence type="ECO:0000256" key="2">
    <source>
        <dbReference type="SAM" id="MobiDB-lite"/>
    </source>
</evidence>
<feature type="coiled-coil region" evidence="1">
    <location>
        <begin position="101"/>
        <end position="128"/>
    </location>
</feature>
<dbReference type="eggNOG" id="ENOG502QSAH">
    <property type="taxonomic scope" value="Eukaryota"/>
</dbReference>
<feature type="region of interest" description="Disordered" evidence="2">
    <location>
        <begin position="373"/>
        <end position="394"/>
    </location>
</feature>
<feature type="compositionally biased region" description="Acidic residues" evidence="2">
    <location>
        <begin position="380"/>
        <end position="394"/>
    </location>
</feature>
<dbReference type="RefSeq" id="XP_001485492.2">
    <property type="nucleotide sequence ID" value="XM_001485442.1"/>
</dbReference>
<protein>
    <recommendedName>
        <fullName evidence="5">Assembly chaperone of RPL4</fullName>
    </recommendedName>
</protein>
<sequence length="394" mass="44375">MRIENRNSSRMTTLDEIVGNSRALIQTAQTEEALAYLTPFLEQFAKDVTFLQVYGEALLENNNLETGFEVLSQACSLDPDALKGTEKFFYVGQIIGGSDGLQYLDVSLRRLEQQIEEVNNNNTTSIVNAADYGSKDDILAYLIKKMNQGIFAKIEIWMTDLCMEEEAETQCDQLINYSLSLDGENPEALSLLSSIRISQQRPEDAKQALVKSWDLFNVKKQKLEESANSKADKQEDATDVGLEYVELIQPLMTVARFAIELELYDLAITVASNIQDINEDALETYYYEALANLFSAKKVYATKQNINEDYRDVEVRDIIDFDDQDVKNHIAEAKSSLVQGYKIINSDGLDADPELVEQVNVLLNELGGASTADLMPRRDEEEEGWEDEIVSDSD</sequence>
<reference evidence="3 4" key="1">
    <citation type="journal article" date="2009" name="Nature">
        <title>Evolution of pathogenicity and sexual reproduction in eight Candida genomes.</title>
        <authorList>
            <person name="Butler G."/>
            <person name="Rasmussen M.D."/>
            <person name="Lin M.F."/>
            <person name="Santos M.A."/>
            <person name="Sakthikumar S."/>
            <person name="Munro C.A."/>
            <person name="Rheinbay E."/>
            <person name="Grabherr M."/>
            <person name="Forche A."/>
            <person name="Reedy J.L."/>
            <person name="Agrafioti I."/>
            <person name="Arnaud M.B."/>
            <person name="Bates S."/>
            <person name="Brown A.J."/>
            <person name="Brunke S."/>
            <person name="Costanzo M.C."/>
            <person name="Fitzpatrick D.A."/>
            <person name="de Groot P.W."/>
            <person name="Harris D."/>
            <person name="Hoyer L.L."/>
            <person name="Hube B."/>
            <person name="Klis F.M."/>
            <person name="Kodira C."/>
            <person name="Lennard N."/>
            <person name="Logue M.E."/>
            <person name="Martin R."/>
            <person name="Neiman A.M."/>
            <person name="Nikolaou E."/>
            <person name="Quail M.A."/>
            <person name="Quinn J."/>
            <person name="Santos M.C."/>
            <person name="Schmitzberger F.F."/>
            <person name="Sherlock G."/>
            <person name="Shah P."/>
            <person name="Silverstein K.A."/>
            <person name="Skrzypek M.S."/>
            <person name="Soll D."/>
            <person name="Staggs R."/>
            <person name="Stansfield I."/>
            <person name="Stumpf M.P."/>
            <person name="Sudbery P.E."/>
            <person name="Srikantha T."/>
            <person name="Zeng Q."/>
            <person name="Berman J."/>
            <person name="Berriman M."/>
            <person name="Heitman J."/>
            <person name="Gow N.A."/>
            <person name="Lorenz M.C."/>
            <person name="Birren B.W."/>
            <person name="Kellis M."/>
            <person name="Cuomo C.A."/>
        </authorList>
    </citation>
    <scope>NUCLEOTIDE SEQUENCE [LARGE SCALE GENOMIC DNA]</scope>
    <source>
        <strain evidence="4">ATCC 6260 / CBS 566 / DSM 6381 / JCM 1539 / NBRC 10279 / NRRL Y-324</strain>
    </source>
</reference>
<keyword evidence="4" id="KW-1185">Reference proteome</keyword>
<evidence type="ECO:0000313" key="3">
    <source>
        <dbReference type="EMBL" id="EDK39123.2"/>
    </source>
</evidence>
<dbReference type="OMA" id="CIEMGLY"/>
<evidence type="ECO:0000313" key="4">
    <source>
        <dbReference type="Proteomes" id="UP000001997"/>
    </source>
</evidence>
<dbReference type="SUPFAM" id="SSF48452">
    <property type="entry name" value="TPR-like"/>
    <property type="match status" value="1"/>
</dbReference>
<name>A5DIX0_PICGU</name>
<dbReference type="Proteomes" id="UP000001997">
    <property type="component" value="Unassembled WGS sequence"/>
</dbReference>
<gene>
    <name evidence="3" type="ORF">PGUG_03221</name>
</gene>